<keyword evidence="2" id="KW-0812">Transmembrane</keyword>
<feature type="transmembrane region" description="Helical" evidence="2">
    <location>
        <begin position="6"/>
        <end position="31"/>
    </location>
</feature>
<keyword evidence="4" id="KW-1185">Reference proteome</keyword>
<organism evidence="3 4">
    <name type="scientific">Microbispora siamensis</name>
    <dbReference type="NCBI Taxonomy" id="564413"/>
    <lineage>
        <taxon>Bacteria</taxon>
        <taxon>Bacillati</taxon>
        <taxon>Actinomycetota</taxon>
        <taxon>Actinomycetes</taxon>
        <taxon>Streptosporangiales</taxon>
        <taxon>Streptosporangiaceae</taxon>
        <taxon>Microbispora</taxon>
    </lineage>
</organism>
<feature type="region of interest" description="Disordered" evidence="1">
    <location>
        <begin position="36"/>
        <end position="135"/>
    </location>
</feature>
<protein>
    <submittedName>
        <fullName evidence="3">Uncharacterized protein</fullName>
    </submittedName>
</protein>
<name>A0ABQ4GT37_9ACTN</name>
<keyword evidence="2" id="KW-0472">Membrane</keyword>
<dbReference type="EMBL" id="BOOF01000033">
    <property type="protein sequence ID" value="GIH64611.1"/>
    <property type="molecule type" value="Genomic_DNA"/>
</dbReference>
<evidence type="ECO:0000313" key="4">
    <source>
        <dbReference type="Proteomes" id="UP000660454"/>
    </source>
</evidence>
<proteinExistence type="predicted"/>
<evidence type="ECO:0000313" key="3">
    <source>
        <dbReference type="EMBL" id="GIH64611.1"/>
    </source>
</evidence>
<evidence type="ECO:0000256" key="1">
    <source>
        <dbReference type="SAM" id="MobiDB-lite"/>
    </source>
</evidence>
<evidence type="ECO:0000256" key="2">
    <source>
        <dbReference type="SAM" id="Phobius"/>
    </source>
</evidence>
<comment type="caution">
    <text evidence="3">The sequence shown here is derived from an EMBL/GenBank/DDBJ whole genome shotgun (WGS) entry which is preliminary data.</text>
</comment>
<sequence length="135" mass="12899">MVSLAAVAVLVLGAVVVIAIVTLVWLGAMAVSTGRESYGRAAPVPAGTGTDGRARNSLAAEAGENGAPAGGSGKAPASGSGKEPAIGLVNGSGKAPVKGSGKAPVNVSGNGHVNGRPPGRGADRQVRAVAASARR</sequence>
<dbReference type="Proteomes" id="UP000660454">
    <property type="component" value="Unassembled WGS sequence"/>
</dbReference>
<reference evidence="3 4" key="1">
    <citation type="submission" date="2021-01" db="EMBL/GenBank/DDBJ databases">
        <title>Whole genome shotgun sequence of Microbispora siamensis NBRC 104113.</title>
        <authorList>
            <person name="Komaki H."/>
            <person name="Tamura T."/>
        </authorList>
    </citation>
    <scope>NUCLEOTIDE SEQUENCE [LARGE SCALE GENOMIC DNA]</scope>
    <source>
        <strain evidence="3 4">NBRC 104113</strain>
    </source>
</reference>
<keyword evidence="2" id="KW-1133">Transmembrane helix</keyword>
<gene>
    <name evidence="3" type="ORF">Msi02_54280</name>
</gene>
<accession>A0ABQ4GT37</accession>